<comment type="caution">
    <text evidence="1">The sequence shown here is derived from an EMBL/GenBank/DDBJ whole genome shotgun (WGS) entry which is preliminary data.</text>
</comment>
<protein>
    <submittedName>
        <fullName evidence="1">Uncharacterized protein</fullName>
    </submittedName>
</protein>
<organism evidence="1 2">
    <name type="scientific">Parelaphostrongylus tenuis</name>
    <name type="common">Meningeal worm</name>
    <dbReference type="NCBI Taxonomy" id="148309"/>
    <lineage>
        <taxon>Eukaryota</taxon>
        <taxon>Metazoa</taxon>
        <taxon>Ecdysozoa</taxon>
        <taxon>Nematoda</taxon>
        <taxon>Chromadorea</taxon>
        <taxon>Rhabditida</taxon>
        <taxon>Rhabditina</taxon>
        <taxon>Rhabditomorpha</taxon>
        <taxon>Strongyloidea</taxon>
        <taxon>Metastrongylidae</taxon>
        <taxon>Parelaphostrongylus</taxon>
    </lineage>
</organism>
<dbReference type="AlphaFoldDB" id="A0AAD5QPA0"/>
<proteinExistence type="predicted"/>
<dbReference type="Proteomes" id="UP001196413">
    <property type="component" value="Unassembled WGS sequence"/>
</dbReference>
<dbReference type="EMBL" id="JAHQIW010002839">
    <property type="protein sequence ID" value="KAJ1356530.1"/>
    <property type="molecule type" value="Genomic_DNA"/>
</dbReference>
<evidence type="ECO:0000313" key="2">
    <source>
        <dbReference type="Proteomes" id="UP001196413"/>
    </source>
</evidence>
<evidence type="ECO:0000313" key="1">
    <source>
        <dbReference type="EMBL" id="KAJ1356530.1"/>
    </source>
</evidence>
<sequence>MGMLNIHIFPAPAPAAAACAIDRHVVSDCLAKDYAGHFLHTVGAIRRTEDSVVAKHDSDGSK</sequence>
<reference evidence="1" key="1">
    <citation type="submission" date="2021-06" db="EMBL/GenBank/DDBJ databases">
        <title>Parelaphostrongylus tenuis whole genome reference sequence.</title>
        <authorList>
            <person name="Garwood T.J."/>
            <person name="Larsen P.A."/>
            <person name="Fountain-Jones N.M."/>
            <person name="Garbe J.R."/>
            <person name="Macchietto M.G."/>
            <person name="Kania S.A."/>
            <person name="Gerhold R.W."/>
            <person name="Richards J.E."/>
            <person name="Wolf T.M."/>
        </authorList>
    </citation>
    <scope>NUCLEOTIDE SEQUENCE</scope>
    <source>
        <strain evidence="1">MNPRO001-30</strain>
        <tissue evidence="1">Meninges</tissue>
    </source>
</reference>
<gene>
    <name evidence="1" type="ORF">KIN20_014261</name>
</gene>
<keyword evidence="2" id="KW-1185">Reference proteome</keyword>
<accession>A0AAD5QPA0</accession>
<name>A0AAD5QPA0_PARTN</name>